<feature type="region of interest" description="Disordered" evidence="1">
    <location>
        <begin position="273"/>
        <end position="303"/>
    </location>
</feature>
<evidence type="ECO:0000256" key="1">
    <source>
        <dbReference type="SAM" id="MobiDB-lite"/>
    </source>
</evidence>
<protein>
    <submittedName>
        <fullName evidence="2">Uncharacterized protein</fullName>
    </submittedName>
</protein>
<dbReference type="AlphaFoldDB" id="A0A6A6VPT6"/>
<reference evidence="2" key="1">
    <citation type="journal article" date="2020" name="Stud. Mycol.">
        <title>101 Dothideomycetes genomes: a test case for predicting lifestyles and emergence of pathogens.</title>
        <authorList>
            <person name="Haridas S."/>
            <person name="Albert R."/>
            <person name="Binder M."/>
            <person name="Bloem J."/>
            <person name="Labutti K."/>
            <person name="Salamov A."/>
            <person name="Andreopoulos B."/>
            <person name="Baker S."/>
            <person name="Barry K."/>
            <person name="Bills G."/>
            <person name="Bluhm B."/>
            <person name="Cannon C."/>
            <person name="Castanera R."/>
            <person name="Culley D."/>
            <person name="Daum C."/>
            <person name="Ezra D."/>
            <person name="Gonzalez J."/>
            <person name="Henrissat B."/>
            <person name="Kuo A."/>
            <person name="Liang C."/>
            <person name="Lipzen A."/>
            <person name="Lutzoni F."/>
            <person name="Magnuson J."/>
            <person name="Mondo S."/>
            <person name="Nolan M."/>
            <person name="Ohm R."/>
            <person name="Pangilinan J."/>
            <person name="Park H.-J."/>
            <person name="Ramirez L."/>
            <person name="Alfaro M."/>
            <person name="Sun H."/>
            <person name="Tritt A."/>
            <person name="Yoshinaga Y."/>
            <person name="Zwiers L.-H."/>
            <person name="Turgeon B."/>
            <person name="Goodwin S."/>
            <person name="Spatafora J."/>
            <person name="Crous P."/>
            <person name="Grigoriev I."/>
        </authorList>
    </citation>
    <scope>NUCLEOTIDE SEQUENCE</scope>
    <source>
        <strain evidence="2">CBS 119925</strain>
    </source>
</reference>
<feature type="compositionally biased region" description="Polar residues" evidence="1">
    <location>
        <begin position="285"/>
        <end position="296"/>
    </location>
</feature>
<dbReference type="Proteomes" id="UP000799440">
    <property type="component" value="Unassembled WGS sequence"/>
</dbReference>
<accession>A0A6A6VPT6</accession>
<evidence type="ECO:0000313" key="2">
    <source>
        <dbReference type="EMBL" id="KAF2751889.1"/>
    </source>
</evidence>
<gene>
    <name evidence="2" type="ORF">M011DRAFT_393482</name>
</gene>
<dbReference type="OrthoDB" id="4764735at2759"/>
<dbReference type="EMBL" id="MU006561">
    <property type="protein sequence ID" value="KAF2751889.1"/>
    <property type="molecule type" value="Genomic_DNA"/>
</dbReference>
<proteinExistence type="predicted"/>
<keyword evidence="3" id="KW-1185">Reference proteome</keyword>
<name>A0A6A6VPT6_9PLEO</name>
<organism evidence="2 3">
    <name type="scientific">Sporormia fimetaria CBS 119925</name>
    <dbReference type="NCBI Taxonomy" id="1340428"/>
    <lineage>
        <taxon>Eukaryota</taxon>
        <taxon>Fungi</taxon>
        <taxon>Dikarya</taxon>
        <taxon>Ascomycota</taxon>
        <taxon>Pezizomycotina</taxon>
        <taxon>Dothideomycetes</taxon>
        <taxon>Pleosporomycetidae</taxon>
        <taxon>Pleosporales</taxon>
        <taxon>Sporormiaceae</taxon>
        <taxon>Sporormia</taxon>
    </lineage>
</organism>
<sequence>MQPAWRIAQPFCLALGPAVNSPEPIWYIGCKVLDEQEKLFYSQTYFERNYPDLSRWTKETPNGPRDCFVTFGTGLSYFACARGRGSLWAGVSSELTDKVQKALETPCCVALGIDQAWFVMWPNGSFAWKFYGKYGGLEGILRDAPPGSVSYLAISPYHKEQYFIAFVDRTVKYNFTGCPEWIPQIEEVFREWQAEILKNQRVSMALPPPSIAEMPAQWNQYLPNPGQPAYVAAHYAGSPPPSSLAFPPYSPDAATSPPQFAVELPAAVPNGLLAPASGTRPESIAPSTASSVSHGTQGHGLRH</sequence>
<evidence type="ECO:0000313" key="3">
    <source>
        <dbReference type="Proteomes" id="UP000799440"/>
    </source>
</evidence>